<dbReference type="Pfam" id="PF02362">
    <property type="entry name" value="B3"/>
    <property type="match status" value="3"/>
</dbReference>
<keyword evidence="6" id="KW-0539">Nucleus</keyword>
<dbReference type="InterPro" id="IPR015300">
    <property type="entry name" value="DNA-bd_pseudobarrel_sf"/>
</dbReference>
<gene>
    <name evidence="8" type="ORF">BOLC5T34364H</name>
</gene>
<proteinExistence type="predicted"/>
<dbReference type="PROSITE" id="PS50863">
    <property type="entry name" value="B3"/>
    <property type="match status" value="3"/>
</dbReference>
<dbReference type="FunFam" id="2.40.330.10:FF:000009">
    <property type="entry name" value="Transcriptional factor B3 family protein"/>
    <property type="match status" value="1"/>
</dbReference>
<dbReference type="SMART" id="SM01019">
    <property type="entry name" value="B3"/>
    <property type="match status" value="3"/>
</dbReference>
<dbReference type="AlphaFoldDB" id="A0A3P6EPT7"/>
<comment type="subcellular location">
    <subcellularLocation>
        <location evidence="1">Nucleus</location>
    </subcellularLocation>
</comment>
<evidence type="ECO:0000256" key="5">
    <source>
        <dbReference type="ARBA" id="ARBA00023163"/>
    </source>
</evidence>
<evidence type="ECO:0000256" key="1">
    <source>
        <dbReference type="ARBA" id="ARBA00004123"/>
    </source>
</evidence>
<accession>A0A3P6EPT7</accession>
<feature type="domain" description="TF-B3" evidence="7">
    <location>
        <begin position="303"/>
        <end position="402"/>
    </location>
</feature>
<evidence type="ECO:0000256" key="3">
    <source>
        <dbReference type="ARBA" id="ARBA00023015"/>
    </source>
</evidence>
<dbReference type="SUPFAM" id="SSF101936">
    <property type="entry name" value="DNA-binding pseudobarrel domain"/>
    <property type="match status" value="3"/>
</dbReference>
<dbReference type="InterPro" id="IPR003340">
    <property type="entry name" value="B3_DNA-bd"/>
</dbReference>
<evidence type="ECO:0000313" key="8">
    <source>
        <dbReference type="EMBL" id="VDD46817.1"/>
    </source>
</evidence>
<feature type="domain" description="TF-B3" evidence="7">
    <location>
        <begin position="49"/>
        <end position="145"/>
    </location>
</feature>
<organism evidence="8">
    <name type="scientific">Brassica oleracea</name>
    <name type="common">Wild cabbage</name>
    <dbReference type="NCBI Taxonomy" id="3712"/>
    <lineage>
        <taxon>Eukaryota</taxon>
        <taxon>Viridiplantae</taxon>
        <taxon>Streptophyta</taxon>
        <taxon>Embryophyta</taxon>
        <taxon>Tracheophyta</taxon>
        <taxon>Spermatophyta</taxon>
        <taxon>Magnoliopsida</taxon>
        <taxon>eudicotyledons</taxon>
        <taxon>Gunneridae</taxon>
        <taxon>Pentapetalae</taxon>
        <taxon>rosids</taxon>
        <taxon>malvids</taxon>
        <taxon>Brassicales</taxon>
        <taxon>Brassicaceae</taxon>
        <taxon>Brassiceae</taxon>
        <taxon>Brassica</taxon>
    </lineage>
</organism>
<protein>
    <recommendedName>
        <fullName evidence="7">TF-B3 domain-containing protein</fullName>
    </recommendedName>
</protein>
<keyword evidence="5" id="KW-0804">Transcription</keyword>
<evidence type="ECO:0000256" key="4">
    <source>
        <dbReference type="ARBA" id="ARBA00023125"/>
    </source>
</evidence>
<dbReference type="GO" id="GO:0005634">
    <property type="term" value="C:nucleus"/>
    <property type="evidence" value="ECO:0007669"/>
    <property type="project" value="UniProtKB-SubCell"/>
</dbReference>
<dbReference type="CDD" id="cd10017">
    <property type="entry name" value="B3_DNA"/>
    <property type="match status" value="3"/>
</dbReference>
<dbReference type="InterPro" id="IPR039218">
    <property type="entry name" value="REM_fam"/>
</dbReference>
<evidence type="ECO:0000256" key="2">
    <source>
        <dbReference type="ARBA" id="ARBA00022737"/>
    </source>
</evidence>
<feature type="domain" description="TF-B3" evidence="7">
    <location>
        <begin position="183"/>
        <end position="280"/>
    </location>
</feature>
<dbReference type="GO" id="GO:0003677">
    <property type="term" value="F:DNA binding"/>
    <property type="evidence" value="ECO:0007669"/>
    <property type="project" value="UniProtKB-KW"/>
</dbReference>
<dbReference type="EMBL" id="LR031877">
    <property type="protein sequence ID" value="VDD46817.1"/>
    <property type="molecule type" value="Genomic_DNA"/>
</dbReference>
<evidence type="ECO:0000256" key="6">
    <source>
        <dbReference type="ARBA" id="ARBA00023242"/>
    </source>
</evidence>
<name>A0A3P6EPT7_BRAOL</name>
<evidence type="ECO:0000259" key="7">
    <source>
        <dbReference type="PROSITE" id="PS50863"/>
    </source>
</evidence>
<keyword evidence="2" id="KW-0677">Repeat</keyword>
<dbReference type="Gene3D" id="2.40.330.10">
    <property type="entry name" value="DNA-binding pseudobarrel domain"/>
    <property type="match status" value="3"/>
</dbReference>
<keyword evidence="3" id="KW-0805">Transcription regulation</keyword>
<dbReference type="PANTHER" id="PTHR31674">
    <property type="entry name" value="B3 DOMAIN-CONTAINING PROTEIN REM-LIKE 3-RELATED"/>
    <property type="match status" value="1"/>
</dbReference>
<reference evidence="8" key="1">
    <citation type="submission" date="2018-11" db="EMBL/GenBank/DDBJ databases">
        <authorList>
            <consortium name="Genoscope - CEA"/>
            <person name="William W."/>
        </authorList>
    </citation>
    <scope>NUCLEOTIDE SEQUENCE</scope>
</reference>
<sequence length="403" mass="46092">MQVRSSSLRLNVKLHCFNVTSLNGEQETSPKLKQKVFLNGKCFSFLTYQSTFFQPLLPGFQSHLNISMTFYSKHIKGTTNEGNANAVVKLRSDASDLTWEVKMDGRRLTQGWQEFTTSHDLRVGDIVIFRHDGDLLFHVTTFGPSCCEIQYDDDVFQISSDSDSDSEMNQETREAVSPSDKSCFVARVTPANLRKNTLFFPRDFSRSNGLMDRECEIILLNEYGKPWKLFLRNHKTHGGGVYIRTGWRRFCRQNRKRVNSLLTFKLVQAGTKPVLQLCSSMYNRDSLRGSSSSSSSSRSQERFLTLTLTTYSLRKSKLCLPGKFVWLNGIENARKITLVDRYGVKRTTSLRPDNKYGAMRMGKGWREFCKANGVKAGESFTLELIKEEEINTSTHLLKFCTEV</sequence>
<keyword evidence="4" id="KW-0238">DNA-binding</keyword>
<dbReference type="PANTHER" id="PTHR31674:SF40">
    <property type="entry name" value="TF-B3 DOMAIN-CONTAINING PROTEIN"/>
    <property type="match status" value="1"/>
</dbReference>